<evidence type="ECO:0008006" key="3">
    <source>
        <dbReference type="Google" id="ProtNLM"/>
    </source>
</evidence>
<dbReference type="AlphaFoldDB" id="A0A4Y2MU28"/>
<protein>
    <recommendedName>
        <fullName evidence="3">DDE-1 domain-containing protein</fullName>
    </recommendedName>
</protein>
<dbReference type="EMBL" id="BGPR01124253">
    <property type="protein sequence ID" value="GBN29126.1"/>
    <property type="molecule type" value="Genomic_DNA"/>
</dbReference>
<evidence type="ECO:0000313" key="1">
    <source>
        <dbReference type="EMBL" id="GBN29126.1"/>
    </source>
</evidence>
<accession>A0A4Y2MU28</accession>
<organism evidence="1 2">
    <name type="scientific">Araneus ventricosus</name>
    <name type="common">Orbweaver spider</name>
    <name type="synonym">Epeira ventricosa</name>
    <dbReference type="NCBI Taxonomy" id="182803"/>
    <lineage>
        <taxon>Eukaryota</taxon>
        <taxon>Metazoa</taxon>
        <taxon>Ecdysozoa</taxon>
        <taxon>Arthropoda</taxon>
        <taxon>Chelicerata</taxon>
        <taxon>Arachnida</taxon>
        <taxon>Araneae</taxon>
        <taxon>Araneomorphae</taxon>
        <taxon>Entelegynae</taxon>
        <taxon>Araneoidea</taxon>
        <taxon>Araneidae</taxon>
        <taxon>Araneus</taxon>
    </lineage>
</organism>
<gene>
    <name evidence="1" type="ORF">AVEN_77442_1</name>
</gene>
<dbReference type="Proteomes" id="UP000499080">
    <property type="component" value="Unassembled WGS sequence"/>
</dbReference>
<name>A0A4Y2MU28_ARAVE</name>
<dbReference type="OrthoDB" id="6428588at2759"/>
<sequence length="125" mass="14409">MDQGVLQNVKWNTVRINTRKCFFENCLKAVVVLTLYCKKNVIYWVSESWDNVTQNYLVKSRKKLLPGLADSSNVEQGEANKSEILPLIKCITDFEDATEHTVTERLFCDTEANQLYTDEEIISLV</sequence>
<proteinExistence type="predicted"/>
<reference evidence="1 2" key="1">
    <citation type="journal article" date="2019" name="Sci. Rep.">
        <title>Orb-weaving spider Araneus ventricosus genome elucidates the spidroin gene catalogue.</title>
        <authorList>
            <person name="Kono N."/>
            <person name="Nakamura H."/>
            <person name="Ohtoshi R."/>
            <person name="Moran D.A.P."/>
            <person name="Shinohara A."/>
            <person name="Yoshida Y."/>
            <person name="Fujiwara M."/>
            <person name="Mori M."/>
            <person name="Tomita M."/>
            <person name="Arakawa K."/>
        </authorList>
    </citation>
    <scope>NUCLEOTIDE SEQUENCE [LARGE SCALE GENOMIC DNA]</scope>
</reference>
<evidence type="ECO:0000313" key="2">
    <source>
        <dbReference type="Proteomes" id="UP000499080"/>
    </source>
</evidence>
<comment type="caution">
    <text evidence="1">The sequence shown here is derived from an EMBL/GenBank/DDBJ whole genome shotgun (WGS) entry which is preliminary data.</text>
</comment>
<keyword evidence="2" id="KW-1185">Reference proteome</keyword>